<organism evidence="1 2">
    <name type="scientific">Flavobacterium macacae</name>
    <dbReference type="NCBI Taxonomy" id="2488993"/>
    <lineage>
        <taxon>Bacteria</taxon>
        <taxon>Pseudomonadati</taxon>
        <taxon>Bacteroidota</taxon>
        <taxon>Flavobacteriia</taxon>
        <taxon>Flavobacteriales</taxon>
        <taxon>Flavobacteriaceae</taxon>
        <taxon>Flavobacterium</taxon>
    </lineage>
</organism>
<dbReference type="OrthoDB" id="1043604at2"/>
<sequence length="141" mass="16629">MNKLNLIFCFGSLFLIGCITENKKIQTQKDIVLKEENFEIFLEKFNKDSIFQMSRIDFPMRVQELDYENDLELIEKTIQKKDYKKLDFTIQKNVEYSQKTILKGDEAVIEIRGINNGIYSDIIFKKQAGKWKLKTLIDSST</sequence>
<protein>
    <submittedName>
        <fullName evidence="1">DUF4348 domain-containing protein</fullName>
    </submittedName>
</protein>
<dbReference type="Gene3D" id="3.10.450.410">
    <property type="match status" value="1"/>
</dbReference>
<dbReference type="InterPro" id="IPR025590">
    <property type="entry name" value="DUF4348"/>
</dbReference>
<dbReference type="Pfam" id="PF14254">
    <property type="entry name" value="DUF4348"/>
    <property type="match status" value="1"/>
</dbReference>
<proteinExistence type="predicted"/>
<name>A0A3P3WG93_9FLAO</name>
<dbReference type="PROSITE" id="PS51257">
    <property type="entry name" value="PROKAR_LIPOPROTEIN"/>
    <property type="match status" value="1"/>
</dbReference>
<evidence type="ECO:0000313" key="1">
    <source>
        <dbReference type="EMBL" id="RRJ94155.1"/>
    </source>
</evidence>
<accession>A0A3P3WG93</accession>
<gene>
    <name evidence="1" type="ORF">EG849_01405</name>
</gene>
<dbReference type="Proteomes" id="UP000271937">
    <property type="component" value="Unassembled WGS sequence"/>
</dbReference>
<dbReference type="RefSeq" id="WP_125011297.1">
    <property type="nucleotide sequence ID" value="NZ_RQVR01000001.1"/>
</dbReference>
<comment type="caution">
    <text evidence="1">The sequence shown here is derived from an EMBL/GenBank/DDBJ whole genome shotgun (WGS) entry which is preliminary data.</text>
</comment>
<keyword evidence="2" id="KW-1185">Reference proteome</keyword>
<dbReference type="EMBL" id="RQVR01000001">
    <property type="protein sequence ID" value="RRJ94155.1"/>
    <property type="molecule type" value="Genomic_DNA"/>
</dbReference>
<dbReference type="AlphaFoldDB" id="A0A3P3WG93"/>
<reference evidence="1 2" key="1">
    <citation type="submission" date="2018-11" db="EMBL/GenBank/DDBJ databases">
        <title>Flavobacterium sp. nov., YIM 102600 draft genome.</title>
        <authorList>
            <person name="Li G."/>
            <person name="Jiang Y."/>
        </authorList>
    </citation>
    <scope>NUCLEOTIDE SEQUENCE [LARGE SCALE GENOMIC DNA]</scope>
    <source>
        <strain evidence="1 2">YIM 102600</strain>
    </source>
</reference>
<evidence type="ECO:0000313" key="2">
    <source>
        <dbReference type="Proteomes" id="UP000271937"/>
    </source>
</evidence>